<dbReference type="InterPro" id="IPR040300">
    <property type="entry name" value="At3g49055-like"/>
</dbReference>
<dbReference type="EMBL" id="JBJQOH010000007">
    <property type="protein sequence ID" value="KAL3681165.1"/>
    <property type="molecule type" value="Genomic_DNA"/>
</dbReference>
<proteinExistence type="predicted"/>
<dbReference type="PANTHER" id="PTHR34937:SF1">
    <property type="entry name" value="PARAMYOSIN"/>
    <property type="match status" value="1"/>
</dbReference>
<evidence type="ECO:0008006" key="5">
    <source>
        <dbReference type="Google" id="ProtNLM"/>
    </source>
</evidence>
<accession>A0ABD3GPK4</accession>
<gene>
    <name evidence="3" type="ORF">R1sor_024121</name>
</gene>
<protein>
    <recommendedName>
        <fullName evidence="5">Tropomyosin</fullName>
    </recommendedName>
</protein>
<reference evidence="3 4" key="1">
    <citation type="submission" date="2024-09" db="EMBL/GenBank/DDBJ databases">
        <title>Chromosome-scale assembly of Riccia sorocarpa.</title>
        <authorList>
            <person name="Paukszto L."/>
        </authorList>
    </citation>
    <scope>NUCLEOTIDE SEQUENCE [LARGE SCALE GENOMIC DNA]</scope>
    <source>
        <strain evidence="3">LP-2024</strain>
        <tissue evidence="3">Aerial parts of the thallus</tissue>
    </source>
</reference>
<dbReference type="PANTHER" id="PTHR34937">
    <property type="entry name" value="OS08G0559800 PROTEIN"/>
    <property type="match status" value="1"/>
</dbReference>
<evidence type="ECO:0000313" key="4">
    <source>
        <dbReference type="Proteomes" id="UP001633002"/>
    </source>
</evidence>
<evidence type="ECO:0000313" key="3">
    <source>
        <dbReference type="EMBL" id="KAL3681165.1"/>
    </source>
</evidence>
<feature type="coiled-coil region" evidence="1">
    <location>
        <begin position="78"/>
        <end position="197"/>
    </location>
</feature>
<evidence type="ECO:0000256" key="2">
    <source>
        <dbReference type="SAM" id="MobiDB-lite"/>
    </source>
</evidence>
<dbReference type="AlphaFoldDB" id="A0ABD3GPK4"/>
<keyword evidence="4" id="KW-1185">Reference proteome</keyword>
<keyword evidence="1" id="KW-0175">Coiled coil</keyword>
<dbReference type="Proteomes" id="UP001633002">
    <property type="component" value="Unassembled WGS sequence"/>
</dbReference>
<organism evidence="3 4">
    <name type="scientific">Riccia sorocarpa</name>
    <dbReference type="NCBI Taxonomy" id="122646"/>
    <lineage>
        <taxon>Eukaryota</taxon>
        <taxon>Viridiplantae</taxon>
        <taxon>Streptophyta</taxon>
        <taxon>Embryophyta</taxon>
        <taxon>Marchantiophyta</taxon>
        <taxon>Marchantiopsida</taxon>
        <taxon>Marchantiidae</taxon>
        <taxon>Marchantiales</taxon>
        <taxon>Ricciaceae</taxon>
        <taxon>Riccia</taxon>
    </lineage>
</organism>
<sequence>MRRLSEGSELLERQKDEEGNTQASSRDSEAASESVSSNQDNSDFTSEECTDEHKIDAVAQQPCIEALQGELASFEKRYQHRVSKNSALEEDLKSLQQELQNMSNAARVEDDRLRLAIENQAEELGVKTVYIEELEREAKEHIQTYTNELRALEEEAARWKEAATAEAAAGAAVLEELEKRSKEIETLNERVLELERTGRRSEQ</sequence>
<name>A0ABD3GPK4_9MARC</name>
<evidence type="ECO:0000256" key="1">
    <source>
        <dbReference type="SAM" id="Coils"/>
    </source>
</evidence>
<comment type="caution">
    <text evidence="3">The sequence shown here is derived from an EMBL/GenBank/DDBJ whole genome shotgun (WGS) entry which is preliminary data.</text>
</comment>
<feature type="region of interest" description="Disordered" evidence="2">
    <location>
        <begin position="1"/>
        <end position="53"/>
    </location>
</feature>
<feature type="compositionally biased region" description="Basic and acidic residues" evidence="2">
    <location>
        <begin position="1"/>
        <end position="18"/>
    </location>
</feature>